<evidence type="ECO:0000313" key="5">
    <source>
        <dbReference type="Proteomes" id="UP000313359"/>
    </source>
</evidence>
<accession>A0A5C2SPQ7</accession>
<reference evidence="4" key="1">
    <citation type="journal article" date="2018" name="Genome Biol. Evol.">
        <title>Genomics and development of Lentinus tigrinus, a white-rot wood-decaying mushroom with dimorphic fruiting bodies.</title>
        <authorList>
            <person name="Wu B."/>
            <person name="Xu Z."/>
            <person name="Knudson A."/>
            <person name="Carlson A."/>
            <person name="Chen N."/>
            <person name="Kovaka S."/>
            <person name="LaButti K."/>
            <person name="Lipzen A."/>
            <person name="Pennachio C."/>
            <person name="Riley R."/>
            <person name="Schakwitz W."/>
            <person name="Umezawa K."/>
            <person name="Ohm R.A."/>
            <person name="Grigoriev I.V."/>
            <person name="Nagy L.G."/>
            <person name="Gibbons J."/>
            <person name="Hibbett D."/>
        </authorList>
    </citation>
    <scope>NUCLEOTIDE SEQUENCE [LARGE SCALE GENOMIC DNA]</scope>
    <source>
        <strain evidence="4">ALCF2SS1-6</strain>
    </source>
</reference>
<dbReference type="SUPFAM" id="SSF82153">
    <property type="entry name" value="FAS1 domain"/>
    <property type="match status" value="2"/>
</dbReference>
<feature type="domain" description="FAS1" evidence="3">
    <location>
        <begin position="337"/>
        <end position="423"/>
    </location>
</feature>
<feature type="compositionally biased region" description="Basic and acidic residues" evidence="1">
    <location>
        <begin position="110"/>
        <end position="126"/>
    </location>
</feature>
<dbReference type="GO" id="GO:0016236">
    <property type="term" value="P:macroautophagy"/>
    <property type="evidence" value="ECO:0007669"/>
    <property type="project" value="TreeGrafter"/>
</dbReference>
<feature type="compositionally biased region" description="Pro residues" evidence="1">
    <location>
        <begin position="93"/>
        <end position="109"/>
    </location>
</feature>
<dbReference type="PANTHER" id="PTHR10900">
    <property type="entry name" value="PERIOSTIN-RELATED"/>
    <property type="match status" value="1"/>
</dbReference>
<feature type="compositionally biased region" description="Basic and acidic residues" evidence="1">
    <location>
        <begin position="78"/>
        <end position="92"/>
    </location>
</feature>
<evidence type="ECO:0000259" key="3">
    <source>
        <dbReference type="PROSITE" id="PS50213"/>
    </source>
</evidence>
<dbReference type="Proteomes" id="UP000313359">
    <property type="component" value="Unassembled WGS sequence"/>
</dbReference>
<dbReference type="EMBL" id="ML122251">
    <property type="protein sequence ID" value="RPD65825.1"/>
    <property type="molecule type" value="Genomic_DNA"/>
</dbReference>
<dbReference type="OrthoDB" id="7700931at2759"/>
<evidence type="ECO:0000256" key="2">
    <source>
        <dbReference type="SAM" id="SignalP"/>
    </source>
</evidence>
<dbReference type="GO" id="GO:0005615">
    <property type="term" value="C:extracellular space"/>
    <property type="evidence" value="ECO:0007669"/>
    <property type="project" value="TreeGrafter"/>
</dbReference>
<feature type="region of interest" description="Disordered" evidence="1">
    <location>
        <begin position="73"/>
        <end position="153"/>
    </location>
</feature>
<feature type="region of interest" description="Disordered" evidence="1">
    <location>
        <begin position="749"/>
        <end position="809"/>
    </location>
</feature>
<dbReference type="InterPro" id="IPR000782">
    <property type="entry name" value="FAS1_domain"/>
</dbReference>
<proteinExistence type="predicted"/>
<dbReference type="PROSITE" id="PS50213">
    <property type="entry name" value="FAS1"/>
    <property type="match status" value="2"/>
</dbReference>
<feature type="signal peptide" evidence="2">
    <location>
        <begin position="1"/>
        <end position="19"/>
    </location>
</feature>
<dbReference type="Pfam" id="PF02469">
    <property type="entry name" value="Fasciclin"/>
    <property type="match status" value="1"/>
</dbReference>
<feature type="region of interest" description="Disordered" evidence="1">
    <location>
        <begin position="583"/>
        <end position="607"/>
    </location>
</feature>
<gene>
    <name evidence="4" type="ORF">L227DRAFT_597250</name>
</gene>
<keyword evidence="5" id="KW-1185">Reference proteome</keyword>
<feature type="compositionally biased region" description="Basic residues" evidence="1">
    <location>
        <begin position="781"/>
        <end position="790"/>
    </location>
</feature>
<name>A0A5C2SPQ7_9APHY</name>
<dbReference type="Gene3D" id="2.30.180.10">
    <property type="entry name" value="FAS1 domain"/>
    <property type="match status" value="2"/>
</dbReference>
<feature type="region of interest" description="Disordered" evidence="1">
    <location>
        <begin position="670"/>
        <end position="737"/>
    </location>
</feature>
<feature type="compositionally biased region" description="Basic residues" evidence="1">
    <location>
        <begin position="892"/>
        <end position="904"/>
    </location>
</feature>
<organism evidence="4 5">
    <name type="scientific">Lentinus tigrinus ALCF2SS1-6</name>
    <dbReference type="NCBI Taxonomy" id="1328759"/>
    <lineage>
        <taxon>Eukaryota</taxon>
        <taxon>Fungi</taxon>
        <taxon>Dikarya</taxon>
        <taxon>Basidiomycota</taxon>
        <taxon>Agaricomycotina</taxon>
        <taxon>Agaricomycetes</taxon>
        <taxon>Polyporales</taxon>
        <taxon>Polyporaceae</taxon>
        <taxon>Lentinus</taxon>
    </lineage>
</organism>
<protein>
    <recommendedName>
        <fullName evidence="3">FAS1 domain-containing protein</fullName>
    </recommendedName>
</protein>
<sequence length="942" mass="104728">MLLLHTVLAVVYGGLLVSARPDLGRARGGEEAELTDNPYSHSQNEVVDDNVHYNWAPDAPQLVMDAAQVSYYAESEEVERPESHPWDGDFPRPPKVPNHFPKPPEQFPHPPEHPPEPPESPPHEPPHPGPPGPPPPGHPPGHPPHHPPAAPPNVTIYQFLESQPKFSRIFKLVNYTEDVTKLLNDSSVNVTFFALPDWGFPRPRHPHPPPKVGEFDFEEAFSSGDDIDDMLATAESLLSSNNVPNKDKLKAFIKFVLLYQTLPSRLSTFELGKNLTYPTSLTLSDGSLDGEPLRVRVGKALAPFSLAVNLFSHIVRPNIPTTNGLIHVVNKPVLPPPSAFQVTFLVPGAFSTLTSALQRVGLTDAVEWRNVEGGTVDGSPAVSFFAPTNKAFQKLPRDLRLFLFSPFGEKALKKLLQYHIVPEFVLHTNYLHNASDSDFVPAEYDAECGEFYGQLDYGEHDLAELHETPEHEDRKGARPINGEFKTGCGKISGWMPSHQCGSWPVQSYPEDSAYSQDGPQEWAYGSQRPPSHFPGNQYSYHGPQYSSNSYGRPDYSSYYSYDGPMAEGPASYEAYQDNYHPHFPSPGEGPHYPPPAPPFERQWPHYGAPPPPPYNHHGPWHHGPPLPPPFAHNGPPHYWPPPPPPCHWGPARWGPPPPYHSPPFSYHHGSPRCGPSPPPPSPFEHHEGPHGWGPHHPPPFPPYHHEGPHCSGPLPPPPFGHEIPHHGPHGPPPPPPYCGPHPPSFHCEGPPHPPPLHFPGHGPLPHCQPFPRPSPDEHGPHPHPPHHFPPHHPPPPPGAPPGAPNKKPHFPFPRLHIAYSLNLTAPTLLTNHSLDVHVVQFAHKLPLPWKKHAHYETVLFVHGVKVGLTDVPLRNGALHAIDKLLNPLKKPSGPHHPPHHHPHHPPTDEEAEAKSFVFEEKAEMEDDDWVGWQEWLPRWAEE</sequence>
<evidence type="ECO:0000313" key="4">
    <source>
        <dbReference type="EMBL" id="RPD65825.1"/>
    </source>
</evidence>
<dbReference type="AlphaFoldDB" id="A0A5C2SPQ7"/>
<dbReference type="STRING" id="1328759.A0A5C2SPQ7"/>
<feature type="compositionally biased region" description="Pro residues" evidence="1">
    <location>
        <begin position="127"/>
        <end position="151"/>
    </location>
</feature>
<feature type="region of interest" description="Disordered" evidence="1">
    <location>
        <begin position="508"/>
        <end position="536"/>
    </location>
</feature>
<feature type="region of interest" description="Disordered" evidence="1">
    <location>
        <begin position="887"/>
        <end position="911"/>
    </location>
</feature>
<feature type="chain" id="PRO_5022688346" description="FAS1 domain-containing protein" evidence="2">
    <location>
        <begin position="20"/>
        <end position="942"/>
    </location>
</feature>
<feature type="compositionally biased region" description="Pro residues" evidence="1">
    <location>
        <begin position="791"/>
        <end position="803"/>
    </location>
</feature>
<dbReference type="InterPro" id="IPR036378">
    <property type="entry name" value="FAS1_dom_sf"/>
</dbReference>
<feature type="domain" description="FAS1" evidence="3">
    <location>
        <begin position="153"/>
        <end position="333"/>
    </location>
</feature>
<dbReference type="InterPro" id="IPR050904">
    <property type="entry name" value="Adhesion/Biosynth-related"/>
</dbReference>
<dbReference type="PANTHER" id="PTHR10900:SF122">
    <property type="entry name" value="FAS1 DOMAIN-CONTAINING PROTEIN"/>
    <property type="match status" value="1"/>
</dbReference>
<dbReference type="GO" id="GO:0000329">
    <property type="term" value="C:fungal-type vacuole membrane"/>
    <property type="evidence" value="ECO:0007669"/>
    <property type="project" value="TreeGrafter"/>
</dbReference>
<keyword evidence="2" id="KW-0732">Signal</keyword>
<evidence type="ECO:0000256" key="1">
    <source>
        <dbReference type="SAM" id="MobiDB-lite"/>
    </source>
</evidence>